<evidence type="ECO:0000256" key="2">
    <source>
        <dbReference type="ARBA" id="ARBA00004572"/>
    </source>
</evidence>
<keyword evidence="14" id="KW-1185">Reference proteome</keyword>
<proteinExistence type="inferred from homology"/>
<comment type="similarity">
    <text evidence="3 11">Belongs to the FIS1 family.</text>
</comment>
<keyword evidence="4 13" id="KW-0812">Transmembrane</keyword>
<dbReference type="AlphaFoldDB" id="A0A6P8I1V6"/>
<keyword evidence="6 11" id="KW-1000">Mitochondrion outer membrane</keyword>
<dbReference type="InterPro" id="IPR016543">
    <property type="entry name" value="Fis1"/>
</dbReference>
<protein>
    <recommendedName>
        <fullName evidence="11">Mitochondrial fission 1 protein</fullName>
    </recommendedName>
</protein>
<dbReference type="InterPro" id="IPR033745">
    <property type="entry name" value="Fis1_cytosol"/>
</dbReference>
<dbReference type="SUPFAM" id="SSF48452">
    <property type="entry name" value="TPR-like"/>
    <property type="match status" value="1"/>
</dbReference>
<evidence type="ECO:0000256" key="7">
    <source>
        <dbReference type="ARBA" id="ARBA00022989"/>
    </source>
</evidence>
<dbReference type="Pfam" id="PF14853">
    <property type="entry name" value="Fis1_TPR_C"/>
    <property type="match status" value="1"/>
</dbReference>
<dbReference type="InterPro" id="IPR019734">
    <property type="entry name" value="TPR_rpt"/>
</dbReference>
<keyword evidence="12" id="KW-0802">TPR repeat</keyword>
<dbReference type="GeneID" id="116295233"/>
<evidence type="ECO:0000256" key="1">
    <source>
        <dbReference type="ARBA" id="ARBA00004549"/>
    </source>
</evidence>
<dbReference type="CDD" id="cd12212">
    <property type="entry name" value="Fis1"/>
    <property type="match status" value="1"/>
</dbReference>
<name>A0A6P8I1V6_ACTTE</name>
<keyword evidence="7 13" id="KW-1133">Transmembrane helix</keyword>
<feature type="repeat" description="TPR" evidence="12">
    <location>
        <begin position="66"/>
        <end position="99"/>
    </location>
</feature>
<reference evidence="15" key="1">
    <citation type="submission" date="2025-08" db="UniProtKB">
        <authorList>
            <consortium name="RefSeq"/>
        </authorList>
    </citation>
    <scope>IDENTIFICATION</scope>
    <source>
        <tissue evidence="15">Tentacle</tissue>
    </source>
</reference>
<dbReference type="PIRSF" id="PIRSF008835">
    <property type="entry name" value="TPR_repeat_11_Fis1"/>
    <property type="match status" value="1"/>
</dbReference>
<evidence type="ECO:0000256" key="13">
    <source>
        <dbReference type="SAM" id="Phobius"/>
    </source>
</evidence>
<comment type="function">
    <text evidence="11">Involved in the fragmentation of the mitochondrial network and its perinuclear clustering.</text>
</comment>
<dbReference type="InterPro" id="IPR011990">
    <property type="entry name" value="TPR-like_helical_dom_sf"/>
</dbReference>
<dbReference type="GO" id="GO:0043653">
    <property type="term" value="P:mitochondrial fragmentation involved in apoptotic process"/>
    <property type="evidence" value="ECO:0007669"/>
    <property type="project" value="TreeGrafter"/>
</dbReference>
<dbReference type="GO" id="GO:0000422">
    <property type="term" value="P:autophagy of mitochondrion"/>
    <property type="evidence" value="ECO:0007669"/>
    <property type="project" value="TreeGrafter"/>
</dbReference>
<comment type="subcellular location">
    <subcellularLocation>
        <location evidence="2">Mitochondrion outer membrane</location>
        <topology evidence="2">Single-pass membrane protein</topology>
    </subcellularLocation>
    <subcellularLocation>
        <location evidence="1">Peroxisome membrane</location>
        <topology evidence="1">Single-pass membrane protein</topology>
    </subcellularLocation>
</comment>
<evidence type="ECO:0000256" key="11">
    <source>
        <dbReference type="PIRNR" id="PIRNR008835"/>
    </source>
</evidence>
<evidence type="ECO:0000256" key="12">
    <source>
        <dbReference type="PROSITE-ProRule" id="PRU00339"/>
    </source>
</evidence>
<dbReference type="GO" id="GO:0005741">
    <property type="term" value="C:mitochondrial outer membrane"/>
    <property type="evidence" value="ECO:0007669"/>
    <property type="project" value="UniProtKB-SubCell"/>
</dbReference>
<evidence type="ECO:0000256" key="6">
    <source>
        <dbReference type="ARBA" id="ARBA00022787"/>
    </source>
</evidence>
<evidence type="ECO:0000256" key="10">
    <source>
        <dbReference type="ARBA" id="ARBA00023140"/>
    </source>
</evidence>
<feature type="transmembrane region" description="Helical" evidence="13">
    <location>
        <begin position="118"/>
        <end position="140"/>
    </location>
</feature>
<evidence type="ECO:0000313" key="14">
    <source>
        <dbReference type="Proteomes" id="UP000515163"/>
    </source>
</evidence>
<dbReference type="KEGG" id="aten:116295233"/>
<dbReference type="GO" id="GO:0005778">
    <property type="term" value="C:peroxisomal membrane"/>
    <property type="evidence" value="ECO:0007669"/>
    <property type="project" value="UniProtKB-SubCell"/>
</dbReference>
<dbReference type="InParanoid" id="A0A6P8I1V6"/>
<keyword evidence="9 11" id="KW-0472">Membrane</keyword>
<dbReference type="FunFam" id="1.25.40.10:FF:000147">
    <property type="entry name" value="Mitochondrial fission 1 protein"/>
    <property type="match status" value="1"/>
</dbReference>
<evidence type="ECO:0000256" key="3">
    <source>
        <dbReference type="ARBA" id="ARBA00008937"/>
    </source>
</evidence>
<dbReference type="InterPro" id="IPR028061">
    <property type="entry name" value="Fis1_TPR_C"/>
</dbReference>
<accession>A0A6P8I1V6</accession>
<comment type="domain">
    <text evidence="11">The C-terminus is required for mitochondrial localization, while the N-terminus is necessary for mitochondrial fission.</text>
</comment>
<dbReference type="GO" id="GO:0000266">
    <property type="term" value="P:mitochondrial fission"/>
    <property type="evidence" value="ECO:0007669"/>
    <property type="project" value="UniProtKB-UniRule"/>
</dbReference>
<evidence type="ECO:0000256" key="5">
    <source>
        <dbReference type="ARBA" id="ARBA00022703"/>
    </source>
</evidence>
<dbReference type="PANTHER" id="PTHR13247">
    <property type="entry name" value="TETRATRICOPEPTIDE REPEAT PROTEIN 11 TPR REPEAT PROTEIN 11"/>
    <property type="match status" value="1"/>
</dbReference>
<gene>
    <name evidence="15" type="primary">LOC116295233</name>
</gene>
<evidence type="ECO:0000313" key="15">
    <source>
        <dbReference type="RefSeq" id="XP_031558860.1"/>
    </source>
</evidence>
<dbReference type="PROSITE" id="PS50005">
    <property type="entry name" value="TPR"/>
    <property type="match status" value="1"/>
</dbReference>
<dbReference type="Gene3D" id="1.25.40.10">
    <property type="entry name" value="Tetratricopeptide repeat domain"/>
    <property type="match status" value="1"/>
</dbReference>
<dbReference type="RefSeq" id="XP_031558860.1">
    <property type="nucleotide sequence ID" value="XM_031703000.1"/>
</dbReference>
<dbReference type="Pfam" id="PF14852">
    <property type="entry name" value="Fis1_TPR_N"/>
    <property type="match status" value="1"/>
</dbReference>
<dbReference type="GO" id="GO:0016559">
    <property type="term" value="P:peroxisome fission"/>
    <property type="evidence" value="ECO:0007669"/>
    <property type="project" value="TreeGrafter"/>
</dbReference>
<keyword evidence="8 11" id="KW-0496">Mitochondrion</keyword>
<keyword evidence="10" id="KW-0576">Peroxisome</keyword>
<dbReference type="OrthoDB" id="421154at2759"/>
<organism evidence="14 15">
    <name type="scientific">Actinia tenebrosa</name>
    <name type="common">Australian red waratah sea anemone</name>
    <dbReference type="NCBI Taxonomy" id="6105"/>
    <lineage>
        <taxon>Eukaryota</taxon>
        <taxon>Metazoa</taxon>
        <taxon>Cnidaria</taxon>
        <taxon>Anthozoa</taxon>
        <taxon>Hexacorallia</taxon>
        <taxon>Actiniaria</taxon>
        <taxon>Actiniidae</taxon>
        <taxon>Actinia</taxon>
    </lineage>
</organism>
<sequence>MEEVVVSDEDLKNAQCNYVEEFSTGNVDSNTQFRYAYCLVHSPAKSDILKGLDLLRGLCHSGTDQRDYLYYLAVGNYKLNEYKTALKYTSRILQIEPNNRQALTLDQKIKSQMQKDGLLGLGIVGSAIVVGGAALLVGLLSRKK</sequence>
<dbReference type="FunCoup" id="A0A6P8I1V6">
    <property type="interactions" value="1633"/>
</dbReference>
<dbReference type="Proteomes" id="UP000515163">
    <property type="component" value="Unplaced"/>
</dbReference>
<keyword evidence="5" id="KW-0053">Apoptosis</keyword>
<dbReference type="InterPro" id="IPR028058">
    <property type="entry name" value="Fis1_TPR_N"/>
</dbReference>
<evidence type="ECO:0000256" key="9">
    <source>
        <dbReference type="ARBA" id="ARBA00023136"/>
    </source>
</evidence>
<dbReference type="PANTHER" id="PTHR13247:SF0">
    <property type="entry name" value="MITOCHONDRIAL FISSION 1 PROTEIN"/>
    <property type="match status" value="1"/>
</dbReference>
<evidence type="ECO:0000256" key="4">
    <source>
        <dbReference type="ARBA" id="ARBA00022692"/>
    </source>
</evidence>
<evidence type="ECO:0000256" key="8">
    <source>
        <dbReference type="ARBA" id="ARBA00023128"/>
    </source>
</evidence>